<dbReference type="PANTHER" id="PTHR10605">
    <property type="entry name" value="HEPARAN SULFATE SULFOTRANSFERASE"/>
    <property type="match status" value="1"/>
</dbReference>
<dbReference type="KEGG" id="salk:FBQ74_03645"/>
<name>A0A5B7YAW9_9ALTE</name>
<dbReference type="Gene3D" id="3.40.50.300">
    <property type="entry name" value="P-loop containing nucleotide triphosphate hydrolases"/>
    <property type="match status" value="1"/>
</dbReference>
<dbReference type="GO" id="GO:0008146">
    <property type="term" value="F:sulfotransferase activity"/>
    <property type="evidence" value="ECO:0007669"/>
    <property type="project" value="InterPro"/>
</dbReference>
<evidence type="ECO:0000313" key="3">
    <source>
        <dbReference type="Proteomes" id="UP000304912"/>
    </source>
</evidence>
<dbReference type="OrthoDB" id="9075305at2"/>
<evidence type="ECO:0000256" key="1">
    <source>
        <dbReference type="ARBA" id="ARBA00022679"/>
    </source>
</evidence>
<dbReference type="Pfam" id="PF13469">
    <property type="entry name" value="Sulfotransfer_3"/>
    <property type="match status" value="1"/>
</dbReference>
<dbReference type="Proteomes" id="UP000304912">
    <property type="component" value="Chromosome"/>
</dbReference>
<dbReference type="SUPFAM" id="SSF52540">
    <property type="entry name" value="P-loop containing nucleoside triphosphate hydrolases"/>
    <property type="match status" value="1"/>
</dbReference>
<dbReference type="PANTHER" id="PTHR10605:SF56">
    <property type="entry name" value="BIFUNCTIONAL HEPARAN SULFATE N-DEACETYLASE_N-SULFOTRANSFERASE"/>
    <property type="match status" value="1"/>
</dbReference>
<protein>
    <submittedName>
        <fullName evidence="2">Sulfotransferase</fullName>
    </submittedName>
</protein>
<gene>
    <name evidence="2" type="ORF">FBQ74_03645</name>
</gene>
<dbReference type="EMBL" id="CP039852">
    <property type="protein sequence ID" value="QCZ92618.1"/>
    <property type="molecule type" value="Genomic_DNA"/>
</dbReference>
<dbReference type="RefSeq" id="WP_139755370.1">
    <property type="nucleotide sequence ID" value="NZ_CP039852.1"/>
</dbReference>
<evidence type="ECO:0000313" key="2">
    <source>
        <dbReference type="EMBL" id="QCZ92618.1"/>
    </source>
</evidence>
<dbReference type="AlphaFoldDB" id="A0A5B7YAW9"/>
<proteinExistence type="predicted"/>
<keyword evidence="1 2" id="KW-0808">Transferase</keyword>
<dbReference type="InterPro" id="IPR037359">
    <property type="entry name" value="NST/OST"/>
</dbReference>
<dbReference type="InterPro" id="IPR027417">
    <property type="entry name" value="P-loop_NTPase"/>
</dbReference>
<organism evidence="2 3">
    <name type="scientific">Salinimonas iocasae</name>
    <dbReference type="NCBI Taxonomy" id="2572577"/>
    <lineage>
        <taxon>Bacteria</taxon>
        <taxon>Pseudomonadati</taxon>
        <taxon>Pseudomonadota</taxon>
        <taxon>Gammaproteobacteria</taxon>
        <taxon>Alteromonadales</taxon>
        <taxon>Alteromonadaceae</taxon>
        <taxon>Alteromonas/Salinimonas group</taxon>
        <taxon>Salinimonas</taxon>
    </lineage>
</organism>
<keyword evidence="3" id="KW-1185">Reference proteome</keyword>
<sequence length="295" mass="33808">MPDVFILGFTKCATTSLYNQLMQHPGVSRTKRKEPHYHFANVIGDKFAGPADQDTVRQMFVADREKYQSLYEPGKVSIDGSAMSVEHPEVLKSINADFPQAKFIIMLRDPIDRAFSAYAHLVRDAREARTFKQAIEHELSGGRADYLPIWQNIQSSRFVEATQFARTLFGDRLQVISYHDYASDNQQVMNKIAHFIGLSPIQWKQDFANRSGIPRSKVFQKILMRRSLAKTLFVSLFPETFVVSLKRALVERNTGKKPALTTEERDYFAQLLIDERQKILPGTPDTQLLESLYTL</sequence>
<reference evidence="2 3" key="1">
    <citation type="submission" date="2019-04" db="EMBL/GenBank/DDBJ databases">
        <title>Salinimonas iocasae sp. nov., a halophilic bacterium isolated from the outer tube casing of tubeworms in Okinawa Trough.</title>
        <authorList>
            <person name="Zhang H."/>
            <person name="Wang H."/>
            <person name="Li C."/>
        </authorList>
    </citation>
    <scope>NUCLEOTIDE SEQUENCE [LARGE SCALE GENOMIC DNA]</scope>
    <source>
        <strain evidence="2 3">KX18D6</strain>
    </source>
</reference>
<accession>A0A5B7YAW9</accession>